<dbReference type="InterPro" id="IPR036237">
    <property type="entry name" value="Xyl_isomerase-like_sf"/>
</dbReference>
<dbReference type="SUPFAM" id="SSF51658">
    <property type="entry name" value="Xylose isomerase-like"/>
    <property type="match status" value="1"/>
</dbReference>
<dbReference type="EMBL" id="JBHTBS010000011">
    <property type="protein sequence ID" value="MFC7338947.1"/>
    <property type="molecule type" value="Genomic_DNA"/>
</dbReference>
<evidence type="ECO:0000313" key="3">
    <source>
        <dbReference type="Proteomes" id="UP001596472"/>
    </source>
</evidence>
<gene>
    <name evidence="2" type="ORF">ACFQY0_17250</name>
</gene>
<dbReference type="PROSITE" id="PS51318">
    <property type="entry name" value="TAT"/>
    <property type="match status" value="1"/>
</dbReference>
<dbReference type="InterPro" id="IPR013022">
    <property type="entry name" value="Xyl_isomerase-like_TIM-brl"/>
</dbReference>
<protein>
    <submittedName>
        <fullName evidence="2">Sugar phosphate isomerase/epimerase family protein</fullName>
    </submittedName>
</protein>
<evidence type="ECO:0000259" key="1">
    <source>
        <dbReference type="Pfam" id="PF01261"/>
    </source>
</evidence>
<accession>A0ABW2L957</accession>
<feature type="domain" description="Xylose isomerase-like TIM barrel" evidence="1">
    <location>
        <begin position="52"/>
        <end position="281"/>
    </location>
</feature>
<dbReference type="RefSeq" id="WP_379714953.1">
    <property type="nucleotide sequence ID" value="NZ_JBHTBS010000011.1"/>
</dbReference>
<name>A0ABW2L957_9BACT</name>
<keyword evidence="3" id="KW-1185">Reference proteome</keyword>
<dbReference type="Proteomes" id="UP001596472">
    <property type="component" value="Unassembled WGS sequence"/>
</dbReference>
<evidence type="ECO:0000313" key="2">
    <source>
        <dbReference type="EMBL" id="MFC7338947.1"/>
    </source>
</evidence>
<sequence>MQERRDFLKQAVAAGAFAGFARADESLPRNEWPILLFEKPVQALSYDEIGEQLASMGAQGIEATIRKGGHILPENAAKEVPGMIRSLEKSGLRSIIAASDVTKADKRTEEFLNVLKDNGITRYRLGFYRYEKGVNPFDQVQGLRDRLQALAELNEKLGMQGVYQLHSGHDGVGYVGSLVWDIAWMLKDIDPDHLGLAYDLRHTRNDTGHSWKQAADVAHRHIRAIYIKDAKWEGERSDKRVNCALDTGFVNQSIFNYVRKDLQPMPISLHMEWGRQQIYPKDTAHEAWAMIRKDMKVLIKWRNAGS</sequence>
<keyword evidence="2" id="KW-0413">Isomerase</keyword>
<dbReference type="InterPro" id="IPR006311">
    <property type="entry name" value="TAT_signal"/>
</dbReference>
<reference evidence="3" key="1">
    <citation type="journal article" date="2019" name="Int. J. Syst. Evol. Microbiol.">
        <title>The Global Catalogue of Microorganisms (GCM) 10K type strain sequencing project: providing services to taxonomists for standard genome sequencing and annotation.</title>
        <authorList>
            <consortium name="The Broad Institute Genomics Platform"/>
            <consortium name="The Broad Institute Genome Sequencing Center for Infectious Disease"/>
            <person name="Wu L."/>
            <person name="Ma J."/>
        </authorList>
    </citation>
    <scope>NUCLEOTIDE SEQUENCE [LARGE SCALE GENOMIC DNA]</scope>
    <source>
        <strain evidence="3">CGMCC 4.1467</strain>
    </source>
</reference>
<comment type="caution">
    <text evidence="2">The sequence shown here is derived from an EMBL/GenBank/DDBJ whole genome shotgun (WGS) entry which is preliminary data.</text>
</comment>
<dbReference type="Gene3D" id="3.20.20.150">
    <property type="entry name" value="Divalent-metal-dependent TIM barrel enzymes"/>
    <property type="match status" value="1"/>
</dbReference>
<dbReference type="Pfam" id="PF01261">
    <property type="entry name" value="AP_endonuc_2"/>
    <property type="match status" value="1"/>
</dbReference>
<dbReference type="GO" id="GO:0016853">
    <property type="term" value="F:isomerase activity"/>
    <property type="evidence" value="ECO:0007669"/>
    <property type="project" value="UniProtKB-KW"/>
</dbReference>
<proteinExistence type="predicted"/>
<organism evidence="2 3">
    <name type="scientific">Haloferula chungangensis</name>
    <dbReference type="NCBI Taxonomy" id="1048331"/>
    <lineage>
        <taxon>Bacteria</taxon>
        <taxon>Pseudomonadati</taxon>
        <taxon>Verrucomicrobiota</taxon>
        <taxon>Verrucomicrobiia</taxon>
        <taxon>Verrucomicrobiales</taxon>
        <taxon>Verrucomicrobiaceae</taxon>
        <taxon>Haloferula</taxon>
    </lineage>
</organism>